<comment type="caution">
    <text evidence="1">The sequence shown here is derived from an EMBL/GenBank/DDBJ whole genome shotgun (WGS) entry which is preliminary data.</text>
</comment>
<reference evidence="1" key="1">
    <citation type="journal article" date="2017" name="Mycologia">
        <title>Fusarium algeriense, sp. nov., a novel toxigenic crown rot pathogen of durum wheat from Algeria is nested in the Fusarium burgessii species complex.</title>
        <authorList>
            <person name="Laraba I."/>
            <person name="Keddad A."/>
            <person name="Boureghda H."/>
            <person name="Abdallah N."/>
            <person name="Vaughan M.M."/>
            <person name="Proctor R.H."/>
            <person name="Busman M."/>
            <person name="O'Donnell K."/>
        </authorList>
    </citation>
    <scope>NUCLEOTIDE SEQUENCE</scope>
    <source>
        <strain evidence="1">NRRL 25174</strain>
    </source>
</reference>
<dbReference type="InterPro" id="IPR011333">
    <property type="entry name" value="SKP1/BTB/POZ_sf"/>
</dbReference>
<reference evidence="1" key="2">
    <citation type="submission" date="2020-02" db="EMBL/GenBank/DDBJ databases">
        <title>Identification and distribution of gene clusters putatively required for synthesis of sphingolipid metabolism inhibitors in phylogenetically diverse species of the filamentous fungus Fusarium.</title>
        <authorList>
            <person name="Kim H.-S."/>
            <person name="Busman M."/>
            <person name="Brown D.W."/>
            <person name="Divon H."/>
            <person name="Uhlig S."/>
            <person name="Proctor R.H."/>
        </authorList>
    </citation>
    <scope>NUCLEOTIDE SEQUENCE</scope>
    <source>
        <strain evidence="1">NRRL 25174</strain>
    </source>
</reference>
<dbReference type="OrthoDB" id="5326346at2759"/>
<sequence>MGSISYEIDAGGNMELVLKNPNSQQTVPVISPSKDGKGTIQDETFKNSQLGGRYAPFHGQKAISEVRFRVSSRHLILASRTFRSMLEGPWTEATSTSPTNNSVRQIIASDWDAISLAIVLDIIHGRHKEVPRVINLRTLTNIATMAEYYRCLEVVEIFGDRWFNILLGEPTQKYSGETLMWLYVSWIFSKRKILANVTETILEHMDGLQADTKDLPLAEILGTIDKKRREYIGKILVGLYELRNELPDESGCVMHGARSPSCASITLGILVRELERIGQLDPPLVHPFEGYSVSGVMQMVRDIPESLIDPPPDNGDHLLDGSSCSVPARMGHVLAEVKSSIKSWTFDWARDRCEGQVQGQRE</sequence>
<dbReference type="Proteomes" id="UP000730481">
    <property type="component" value="Unassembled WGS sequence"/>
</dbReference>
<proteinExistence type="predicted"/>
<organism evidence="1 2">
    <name type="scientific">Fusarium beomiforme</name>
    <dbReference type="NCBI Taxonomy" id="44412"/>
    <lineage>
        <taxon>Eukaryota</taxon>
        <taxon>Fungi</taxon>
        <taxon>Dikarya</taxon>
        <taxon>Ascomycota</taxon>
        <taxon>Pezizomycotina</taxon>
        <taxon>Sordariomycetes</taxon>
        <taxon>Hypocreomycetidae</taxon>
        <taxon>Hypocreales</taxon>
        <taxon>Nectriaceae</taxon>
        <taxon>Fusarium</taxon>
        <taxon>Fusarium burgessii species complex</taxon>
    </lineage>
</organism>
<gene>
    <name evidence="1" type="ORF">FBEOM_7406</name>
</gene>
<evidence type="ECO:0000313" key="1">
    <source>
        <dbReference type="EMBL" id="KAF4338700.1"/>
    </source>
</evidence>
<evidence type="ECO:0000313" key="2">
    <source>
        <dbReference type="Proteomes" id="UP000730481"/>
    </source>
</evidence>
<keyword evidence="2" id="KW-1185">Reference proteome</keyword>
<name>A0A9P5AH47_9HYPO</name>
<dbReference type="Gene3D" id="3.30.710.10">
    <property type="entry name" value="Potassium Channel Kv1.1, Chain A"/>
    <property type="match status" value="1"/>
</dbReference>
<protein>
    <recommendedName>
        <fullName evidence="3">BTB domain-containing protein</fullName>
    </recommendedName>
</protein>
<dbReference type="SUPFAM" id="SSF54695">
    <property type="entry name" value="POZ domain"/>
    <property type="match status" value="1"/>
</dbReference>
<dbReference type="AlphaFoldDB" id="A0A9P5AH47"/>
<dbReference type="EMBL" id="PVQB02000336">
    <property type="protein sequence ID" value="KAF4338700.1"/>
    <property type="molecule type" value="Genomic_DNA"/>
</dbReference>
<accession>A0A9P5AH47</accession>
<evidence type="ECO:0008006" key="3">
    <source>
        <dbReference type="Google" id="ProtNLM"/>
    </source>
</evidence>